<dbReference type="STRING" id="501024.RTCCBAU85039_3606"/>
<dbReference type="Gene3D" id="6.10.250.730">
    <property type="match status" value="1"/>
</dbReference>
<keyword evidence="4" id="KW-1185">Reference proteome</keyword>
<evidence type="ECO:0000313" key="2">
    <source>
        <dbReference type="EMBL" id="SEO33648.1"/>
    </source>
</evidence>
<evidence type="ECO:0000313" key="3">
    <source>
        <dbReference type="Proteomes" id="UP000183063"/>
    </source>
</evidence>
<name>A0A1H8NWF5_9HYPH</name>
<dbReference type="AlphaFoldDB" id="A0A1H8NWF5"/>
<reference evidence="2 4" key="3">
    <citation type="submission" date="2016-10" db="EMBL/GenBank/DDBJ databases">
        <authorList>
            <person name="Varghese N."/>
            <person name="Submissions S."/>
        </authorList>
    </citation>
    <scope>NUCLEOTIDE SEQUENCE [LARGE SCALE GENOMIC DNA]</scope>
    <source>
        <strain evidence="2 4">CGMCC 1.7071</strain>
    </source>
</reference>
<dbReference type="Proteomes" id="UP000198939">
    <property type="component" value="Unassembled WGS sequence"/>
</dbReference>
<gene>
    <name evidence="1" type="ORF">RTCCBAU85039_3606</name>
    <name evidence="2" type="ORF">SAMN05216228_1015102</name>
</gene>
<evidence type="ECO:0008006" key="5">
    <source>
        <dbReference type="Google" id="ProtNLM"/>
    </source>
</evidence>
<dbReference type="EMBL" id="FOCV01000015">
    <property type="protein sequence ID" value="SEO33648.1"/>
    <property type="molecule type" value="Genomic_DNA"/>
</dbReference>
<proteinExistence type="predicted"/>
<dbReference type="Pfam" id="PF06169">
    <property type="entry name" value="DUF982"/>
    <property type="match status" value="1"/>
</dbReference>
<evidence type="ECO:0000313" key="1">
    <source>
        <dbReference type="EMBL" id="SEI00037.1"/>
    </source>
</evidence>
<dbReference type="Proteomes" id="UP000183063">
    <property type="component" value="Unassembled WGS sequence"/>
</dbReference>
<reference evidence="3" key="2">
    <citation type="submission" date="2016-10" db="EMBL/GenBank/DDBJ databases">
        <authorList>
            <person name="Wibberg D."/>
        </authorList>
    </citation>
    <scope>NUCLEOTIDE SEQUENCE [LARGE SCALE GENOMIC DNA]</scope>
</reference>
<dbReference type="EMBL" id="FNXB01000018">
    <property type="protein sequence ID" value="SEI00037.1"/>
    <property type="molecule type" value="Genomic_DNA"/>
</dbReference>
<organism evidence="1 3">
    <name type="scientific">Rhizobium tibeticum</name>
    <dbReference type="NCBI Taxonomy" id="501024"/>
    <lineage>
        <taxon>Bacteria</taxon>
        <taxon>Pseudomonadati</taxon>
        <taxon>Pseudomonadota</taxon>
        <taxon>Alphaproteobacteria</taxon>
        <taxon>Hyphomicrobiales</taxon>
        <taxon>Rhizobiaceae</taxon>
        <taxon>Rhizobium/Agrobacterium group</taxon>
        <taxon>Rhizobium</taxon>
    </lineage>
</organism>
<accession>A0A1H8NWF5</accession>
<reference evidence="1" key="1">
    <citation type="submission" date="2016-10" db="EMBL/GenBank/DDBJ databases">
        <authorList>
            <person name="de Groot N.N."/>
        </authorList>
    </citation>
    <scope>NUCLEOTIDE SEQUENCE [LARGE SCALE GENOMIC DNA]</scope>
    <source>
        <strain evidence="1">CCBAU85039</strain>
    </source>
</reference>
<sequence>MSNAVPMLDKREQPQDWPAPRQWHVFCRVKNVFDLWRRSVMDRGTRGEFVPRTLVMSGPEKYRLMRSLGDAADALIHARPIDDGENSVVAVRACLDALHGKISERDAREALIRAAEEAGISVITVVH</sequence>
<evidence type="ECO:0000313" key="4">
    <source>
        <dbReference type="Proteomes" id="UP000198939"/>
    </source>
</evidence>
<protein>
    <recommendedName>
        <fullName evidence="5">DUF982 domain-containing protein</fullName>
    </recommendedName>
</protein>
<dbReference type="InterPro" id="IPR010385">
    <property type="entry name" value="DUF982"/>
</dbReference>